<organism evidence="1 2">
    <name type="scientific">Kroppenstedtia guangzhouensis</name>
    <dbReference type="NCBI Taxonomy" id="1274356"/>
    <lineage>
        <taxon>Bacteria</taxon>
        <taxon>Bacillati</taxon>
        <taxon>Bacillota</taxon>
        <taxon>Bacilli</taxon>
        <taxon>Bacillales</taxon>
        <taxon>Thermoactinomycetaceae</taxon>
        <taxon>Kroppenstedtia</taxon>
    </lineage>
</organism>
<evidence type="ECO:0000313" key="1">
    <source>
        <dbReference type="EMBL" id="GGA35451.1"/>
    </source>
</evidence>
<evidence type="ECO:0000313" key="2">
    <source>
        <dbReference type="Proteomes" id="UP000617979"/>
    </source>
</evidence>
<name>A0ABQ1G1A5_9BACL</name>
<accession>A0ABQ1G1A5</accession>
<comment type="caution">
    <text evidence="1">The sequence shown here is derived from an EMBL/GenBank/DDBJ whole genome shotgun (WGS) entry which is preliminary data.</text>
</comment>
<reference evidence="2" key="1">
    <citation type="journal article" date="2019" name="Int. J. Syst. Evol. Microbiol.">
        <title>The Global Catalogue of Microorganisms (GCM) 10K type strain sequencing project: providing services to taxonomists for standard genome sequencing and annotation.</title>
        <authorList>
            <consortium name="The Broad Institute Genomics Platform"/>
            <consortium name="The Broad Institute Genome Sequencing Center for Infectious Disease"/>
            <person name="Wu L."/>
            <person name="Ma J."/>
        </authorList>
    </citation>
    <scope>NUCLEOTIDE SEQUENCE [LARGE SCALE GENOMIC DNA]</scope>
    <source>
        <strain evidence="2">CGMCC 1.12404</strain>
    </source>
</reference>
<sequence length="51" mass="5677">MYIPKKFDHSPCLKAGDSWVSFLQSGEIDQAQTVSPTAINFNPSSKMFDIV</sequence>
<dbReference type="Proteomes" id="UP000617979">
    <property type="component" value="Unassembled WGS sequence"/>
</dbReference>
<proteinExistence type="predicted"/>
<dbReference type="EMBL" id="BMEX01000002">
    <property type="protein sequence ID" value="GGA35451.1"/>
    <property type="molecule type" value="Genomic_DNA"/>
</dbReference>
<protein>
    <submittedName>
        <fullName evidence="1">Uncharacterized protein</fullName>
    </submittedName>
</protein>
<keyword evidence="2" id="KW-1185">Reference proteome</keyword>
<gene>
    <name evidence="1" type="ORF">GCM10007416_05350</name>
</gene>